<dbReference type="InterPro" id="IPR036838">
    <property type="entry name" value="Ribosomal_uS10_dom_sf"/>
</dbReference>
<proteinExistence type="inferred from homology"/>
<accession>A0A8T0J413</accession>
<evidence type="ECO:0000313" key="6">
    <source>
        <dbReference type="Proteomes" id="UP000822688"/>
    </source>
</evidence>
<keyword evidence="3" id="KW-0687">Ribonucleoprotein</keyword>
<dbReference type="Pfam" id="PF00338">
    <property type="entry name" value="Ribosomal_S10"/>
    <property type="match status" value="1"/>
</dbReference>
<dbReference type="SUPFAM" id="SSF54999">
    <property type="entry name" value="Ribosomal protein S10"/>
    <property type="match status" value="1"/>
</dbReference>
<evidence type="ECO:0000256" key="2">
    <source>
        <dbReference type="ARBA" id="ARBA00022980"/>
    </source>
</evidence>
<dbReference type="Proteomes" id="UP000822688">
    <property type="component" value="Chromosome 1"/>
</dbReference>
<evidence type="ECO:0000313" key="5">
    <source>
        <dbReference type="EMBL" id="KAG0589503.1"/>
    </source>
</evidence>
<keyword evidence="6" id="KW-1185">Reference proteome</keyword>
<protein>
    <recommendedName>
        <fullName evidence="4">Small ribosomal subunit protein uS10 domain-containing protein</fullName>
    </recommendedName>
</protein>
<sequence length="207" mass="22855">MAARALLRRSSLLPRLQVSGHAAAPLSSCSESLLGLNSSDVAGAKRSMYTDVAAARVGRRPAGIPESHVDALDGIEEMAAGSGATARMSIMLKSFEKIHPGKLKNVSKVGLPTTRILFTFNRSPHVDKKARDQFEMLTRKTLLTMDMDVGKLREKYNQLKNHNMLGVQLKVNFHYKTRLDMSRVKGHVTEATVVEQSEDQKQVEAKQ</sequence>
<name>A0A8T0J413_CERPU</name>
<dbReference type="SMART" id="SM01403">
    <property type="entry name" value="Ribosomal_S10"/>
    <property type="match status" value="1"/>
</dbReference>
<dbReference type="GO" id="GO:0006412">
    <property type="term" value="P:translation"/>
    <property type="evidence" value="ECO:0007669"/>
    <property type="project" value="InterPro"/>
</dbReference>
<dbReference type="InterPro" id="IPR001848">
    <property type="entry name" value="Ribosomal_uS10"/>
</dbReference>
<dbReference type="AlphaFoldDB" id="A0A8T0J413"/>
<comment type="similarity">
    <text evidence="1">Belongs to the universal ribosomal protein uS10 family.</text>
</comment>
<evidence type="ECO:0000256" key="3">
    <source>
        <dbReference type="ARBA" id="ARBA00023274"/>
    </source>
</evidence>
<reference evidence="5" key="1">
    <citation type="submission" date="2020-06" db="EMBL/GenBank/DDBJ databases">
        <title>WGS assembly of Ceratodon purpureus strain R40.</title>
        <authorList>
            <person name="Carey S.B."/>
            <person name="Jenkins J."/>
            <person name="Shu S."/>
            <person name="Lovell J.T."/>
            <person name="Sreedasyam A."/>
            <person name="Maumus F."/>
            <person name="Tiley G.P."/>
            <person name="Fernandez-Pozo N."/>
            <person name="Barry K."/>
            <person name="Chen C."/>
            <person name="Wang M."/>
            <person name="Lipzen A."/>
            <person name="Daum C."/>
            <person name="Saski C.A."/>
            <person name="Payton A.C."/>
            <person name="Mcbreen J.C."/>
            <person name="Conrad R.E."/>
            <person name="Kollar L.M."/>
            <person name="Olsson S."/>
            <person name="Huttunen S."/>
            <person name="Landis J.B."/>
            <person name="Wickett N.J."/>
            <person name="Johnson M.G."/>
            <person name="Rensing S.A."/>
            <person name="Grimwood J."/>
            <person name="Schmutz J."/>
            <person name="Mcdaniel S.F."/>
        </authorList>
    </citation>
    <scope>NUCLEOTIDE SEQUENCE</scope>
    <source>
        <strain evidence="5">R40</strain>
    </source>
</reference>
<evidence type="ECO:0000256" key="1">
    <source>
        <dbReference type="ARBA" id="ARBA00007102"/>
    </source>
</evidence>
<evidence type="ECO:0000259" key="4">
    <source>
        <dbReference type="SMART" id="SM01403"/>
    </source>
</evidence>
<dbReference type="OrthoDB" id="366214at2759"/>
<dbReference type="EMBL" id="CM026421">
    <property type="protein sequence ID" value="KAG0589503.1"/>
    <property type="molecule type" value="Genomic_DNA"/>
</dbReference>
<dbReference type="GO" id="GO:1990904">
    <property type="term" value="C:ribonucleoprotein complex"/>
    <property type="evidence" value="ECO:0007669"/>
    <property type="project" value="UniProtKB-KW"/>
</dbReference>
<gene>
    <name evidence="5" type="ORF">KC19_1G025000</name>
</gene>
<dbReference type="GO" id="GO:0003735">
    <property type="term" value="F:structural constituent of ribosome"/>
    <property type="evidence" value="ECO:0007669"/>
    <property type="project" value="InterPro"/>
</dbReference>
<comment type="caution">
    <text evidence="5">The sequence shown here is derived from an EMBL/GenBank/DDBJ whole genome shotgun (WGS) entry which is preliminary data.</text>
</comment>
<feature type="domain" description="Small ribosomal subunit protein uS10" evidence="4">
    <location>
        <begin position="89"/>
        <end position="172"/>
    </location>
</feature>
<dbReference type="InterPro" id="IPR027486">
    <property type="entry name" value="Ribosomal_uS10_dom"/>
</dbReference>
<organism evidence="5 6">
    <name type="scientific">Ceratodon purpureus</name>
    <name type="common">Fire moss</name>
    <name type="synonym">Dicranum purpureum</name>
    <dbReference type="NCBI Taxonomy" id="3225"/>
    <lineage>
        <taxon>Eukaryota</taxon>
        <taxon>Viridiplantae</taxon>
        <taxon>Streptophyta</taxon>
        <taxon>Embryophyta</taxon>
        <taxon>Bryophyta</taxon>
        <taxon>Bryophytina</taxon>
        <taxon>Bryopsida</taxon>
        <taxon>Dicranidae</taxon>
        <taxon>Pseudoditrichales</taxon>
        <taxon>Ditrichaceae</taxon>
        <taxon>Ceratodon</taxon>
    </lineage>
</organism>
<keyword evidence="2" id="KW-0689">Ribosomal protein</keyword>
<dbReference type="GO" id="GO:0005840">
    <property type="term" value="C:ribosome"/>
    <property type="evidence" value="ECO:0007669"/>
    <property type="project" value="UniProtKB-KW"/>
</dbReference>
<dbReference type="Gene3D" id="3.30.70.600">
    <property type="entry name" value="Ribosomal protein S10 domain"/>
    <property type="match status" value="1"/>
</dbReference>
<dbReference type="PANTHER" id="PTHR11700">
    <property type="entry name" value="30S RIBOSOMAL PROTEIN S10 FAMILY MEMBER"/>
    <property type="match status" value="1"/>
</dbReference>